<evidence type="ECO:0000256" key="1">
    <source>
        <dbReference type="SAM" id="MobiDB-lite"/>
    </source>
</evidence>
<accession>A0ABM9GPV9</accession>
<reference evidence="2" key="1">
    <citation type="submission" date="2022-03" db="EMBL/GenBank/DDBJ databases">
        <authorList>
            <person name="Leyn A S."/>
        </authorList>
    </citation>
    <scope>NUCLEOTIDE SEQUENCE</scope>
    <source>
        <strain evidence="2">Streptomyces globisporus 4-3</strain>
    </source>
</reference>
<name>A0ABM9GPV9_STRGL</name>
<dbReference type="EMBL" id="CAKXYP010000001">
    <property type="protein sequence ID" value="CAH9413412.1"/>
    <property type="molecule type" value="Genomic_DNA"/>
</dbReference>
<dbReference type="Proteomes" id="UP001154015">
    <property type="component" value="Unassembled WGS sequence"/>
</dbReference>
<sequence length="46" mass="4642">MRERTDRNGHGPLKDPGGPGKTLVDVPDPHPAGPCGSGSPPGAWGL</sequence>
<feature type="compositionally biased region" description="Basic and acidic residues" evidence="1">
    <location>
        <begin position="1"/>
        <end position="13"/>
    </location>
</feature>
<protein>
    <submittedName>
        <fullName evidence="2">Uncharacterized protein</fullName>
    </submittedName>
</protein>
<evidence type="ECO:0000313" key="3">
    <source>
        <dbReference type="Proteomes" id="UP001154015"/>
    </source>
</evidence>
<feature type="region of interest" description="Disordered" evidence="1">
    <location>
        <begin position="1"/>
        <end position="46"/>
    </location>
</feature>
<evidence type="ECO:0000313" key="2">
    <source>
        <dbReference type="EMBL" id="CAH9413412.1"/>
    </source>
</evidence>
<proteinExistence type="predicted"/>
<keyword evidence="3" id="KW-1185">Reference proteome</keyword>
<feature type="compositionally biased region" description="Low complexity" evidence="1">
    <location>
        <begin position="33"/>
        <end position="46"/>
    </location>
</feature>
<gene>
    <name evidence="2" type="ORF">SGL43_00410</name>
</gene>
<organism evidence="2 3">
    <name type="scientific">Streptomyces globisporus</name>
    <dbReference type="NCBI Taxonomy" id="1908"/>
    <lineage>
        <taxon>Bacteria</taxon>
        <taxon>Bacillati</taxon>
        <taxon>Actinomycetota</taxon>
        <taxon>Actinomycetes</taxon>
        <taxon>Kitasatosporales</taxon>
        <taxon>Streptomycetaceae</taxon>
        <taxon>Streptomyces</taxon>
    </lineage>
</organism>
<comment type="caution">
    <text evidence="2">The sequence shown here is derived from an EMBL/GenBank/DDBJ whole genome shotgun (WGS) entry which is preliminary data.</text>
</comment>